<dbReference type="PANTHER" id="PTHR23517">
    <property type="entry name" value="RESISTANCE PROTEIN MDTM, PUTATIVE-RELATED-RELATED"/>
    <property type="match status" value="1"/>
</dbReference>
<feature type="transmembrane region" description="Helical" evidence="8">
    <location>
        <begin position="69"/>
        <end position="87"/>
    </location>
</feature>
<keyword evidence="5" id="KW-0571">Peptide transport</keyword>
<feature type="transmembrane region" description="Helical" evidence="8">
    <location>
        <begin position="435"/>
        <end position="458"/>
    </location>
</feature>
<dbReference type="SUPFAM" id="SSF103473">
    <property type="entry name" value="MFS general substrate transporter"/>
    <property type="match status" value="1"/>
</dbReference>
<dbReference type="PANTHER" id="PTHR23517:SF15">
    <property type="entry name" value="PROTON-DEPENDENT OLIGOPEPTIDE FAMILY TRANSPORT PROTEIN"/>
    <property type="match status" value="1"/>
</dbReference>
<sequence length="558" mass="61632">MGIEKIDACHSYQNIPQYSWQNIDESNSVKQSSTRLKLFQIKMEVSKMTLEPLKVSKTHSFMTVSLIELWERFGYYGMQALIVYFMVQRLGFGDSRANLVWSACAALIYVSPAIGGWVGDRILGTKRTMLLGAGILSLGYALMTVPTENTWFLFLALGVVVVGNGLFKPNAGNLVRKIYEGDDSKIDSAFTIYYMAVNVGSTFSMLLTPWIKDYVNANYGNELGWHAAFAVCFVGLLVGLGNYAMMRKTLVNYGSEPDTRPVEMNKLLIILLLIVLSVVASAFILEYEDVARAFVYTAGVAGLGVFFYLIRNSETSERAGLIAALVLTLQTVFFFIFYQQMSTSLALFALRNVDWNFQALGVPLWTWSPAQFQALNPIWIMLLSPLLAWVYAAAGRNNKDISIAAKFALGFAVVALGFFIYSFAGMFAINGKTSSWVMIWGYGAYSLGELLVSGLGLAMISRYVPERMGGFMMGVYFVALGISQYLGGVVANFASVPENITNPLETLPIYTNLFFNLGIAALVCTVIALTVLPLMRRLTEIHHSHNTNNDVDNASGES</sequence>
<feature type="transmembrane region" description="Helical" evidence="8">
    <location>
        <begin position="407"/>
        <end position="429"/>
    </location>
</feature>
<feature type="transmembrane region" description="Helical" evidence="8">
    <location>
        <begin position="223"/>
        <end position="246"/>
    </location>
</feature>
<feature type="transmembrane region" description="Helical" evidence="8">
    <location>
        <begin position="188"/>
        <end position="211"/>
    </location>
</feature>
<evidence type="ECO:0000313" key="9">
    <source>
        <dbReference type="EMBL" id="XAG43166.1"/>
    </source>
</evidence>
<dbReference type="EMBL" id="CP095328">
    <property type="protein sequence ID" value="XAG43166.1"/>
    <property type="molecule type" value="Genomic_DNA"/>
</dbReference>
<dbReference type="GO" id="GO:0035443">
    <property type="term" value="P:tripeptide transmembrane transport"/>
    <property type="evidence" value="ECO:0007669"/>
    <property type="project" value="UniProtKB-ARBA"/>
</dbReference>
<feature type="transmembrane region" description="Helical" evidence="8">
    <location>
        <begin position="267"/>
        <end position="285"/>
    </location>
</feature>
<dbReference type="FunFam" id="1.20.1250.20:FF:000017">
    <property type="entry name" value="Dipeptide and tripeptide permease A"/>
    <property type="match status" value="1"/>
</dbReference>
<feature type="transmembrane region" description="Helical" evidence="8">
    <location>
        <begin position="374"/>
        <end position="395"/>
    </location>
</feature>
<feature type="transmembrane region" description="Helical" evidence="8">
    <location>
        <begin position="470"/>
        <end position="493"/>
    </location>
</feature>
<feature type="transmembrane region" description="Helical" evidence="8">
    <location>
        <begin position="291"/>
        <end position="310"/>
    </location>
</feature>
<evidence type="ECO:0000256" key="3">
    <source>
        <dbReference type="ARBA" id="ARBA00022475"/>
    </source>
</evidence>
<evidence type="ECO:0000256" key="8">
    <source>
        <dbReference type="SAM" id="Phobius"/>
    </source>
</evidence>
<keyword evidence="2" id="KW-0813">Transport</keyword>
<name>A0AAU6TD49_9GAMM</name>
<gene>
    <name evidence="9" type="ORF">MRK42_09405</name>
</gene>
<dbReference type="GO" id="GO:0005886">
    <property type="term" value="C:plasma membrane"/>
    <property type="evidence" value="ECO:0007669"/>
    <property type="project" value="UniProtKB-SubCell"/>
</dbReference>
<keyword evidence="4 8" id="KW-0812">Transmembrane</keyword>
<evidence type="ECO:0000256" key="5">
    <source>
        <dbReference type="ARBA" id="ARBA00022856"/>
    </source>
</evidence>
<dbReference type="InterPro" id="IPR005279">
    <property type="entry name" value="Dipep/tripep_permease"/>
</dbReference>
<dbReference type="RefSeq" id="WP_338612242.1">
    <property type="nucleotide sequence ID" value="NZ_CP095328.1"/>
</dbReference>
<dbReference type="GO" id="GO:0071916">
    <property type="term" value="F:dipeptide transmembrane transporter activity"/>
    <property type="evidence" value="ECO:0007669"/>
    <property type="project" value="UniProtKB-ARBA"/>
</dbReference>
<protein>
    <submittedName>
        <fullName evidence="9">Peptide MFS transporter</fullName>
    </submittedName>
</protein>
<dbReference type="GO" id="GO:0042937">
    <property type="term" value="F:tripeptide transmembrane transporter activity"/>
    <property type="evidence" value="ECO:0007669"/>
    <property type="project" value="UniProtKB-ARBA"/>
</dbReference>
<dbReference type="GO" id="GO:0015333">
    <property type="term" value="F:peptide:proton symporter activity"/>
    <property type="evidence" value="ECO:0007669"/>
    <property type="project" value="UniProtKB-ARBA"/>
</dbReference>
<comment type="subcellular location">
    <subcellularLocation>
        <location evidence="1">Cell membrane</location>
        <topology evidence="1">Multi-pass membrane protein</topology>
    </subcellularLocation>
</comment>
<dbReference type="AlphaFoldDB" id="A0AAU6TD49"/>
<dbReference type="InterPro" id="IPR036259">
    <property type="entry name" value="MFS_trans_sf"/>
</dbReference>
<accession>A0AAU6TD49</accession>
<feature type="transmembrane region" description="Helical" evidence="8">
    <location>
        <begin position="513"/>
        <end position="535"/>
    </location>
</feature>
<proteinExistence type="predicted"/>
<dbReference type="InterPro" id="IPR050171">
    <property type="entry name" value="MFS_Transporters"/>
</dbReference>
<feature type="transmembrane region" description="Helical" evidence="8">
    <location>
        <begin position="319"/>
        <end position="338"/>
    </location>
</feature>
<evidence type="ECO:0000256" key="2">
    <source>
        <dbReference type="ARBA" id="ARBA00022448"/>
    </source>
</evidence>
<organism evidence="9">
    <name type="scientific">Aeromonas sp. 19NY04SH05-1</name>
    <dbReference type="NCBI Taxonomy" id="2920537"/>
    <lineage>
        <taxon>Bacteria</taxon>
        <taxon>Pseudomonadati</taxon>
        <taxon>Pseudomonadota</taxon>
        <taxon>Gammaproteobacteria</taxon>
        <taxon>Aeromonadales</taxon>
        <taxon>Aeromonadaceae</taxon>
        <taxon>Aeromonas</taxon>
    </lineage>
</organism>
<evidence type="ECO:0000256" key="6">
    <source>
        <dbReference type="ARBA" id="ARBA00022989"/>
    </source>
</evidence>
<evidence type="ECO:0000256" key="4">
    <source>
        <dbReference type="ARBA" id="ARBA00022692"/>
    </source>
</evidence>
<feature type="transmembrane region" description="Helical" evidence="8">
    <location>
        <begin position="99"/>
        <end position="119"/>
    </location>
</feature>
<keyword evidence="7 8" id="KW-0472">Membrane</keyword>
<dbReference type="InterPro" id="IPR000109">
    <property type="entry name" value="POT_fam"/>
</dbReference>
<feature type="transmembrane region" description="Helical" evidence="8">
    <location>
        <begin position="128"/>
        <end position="145"/>
    </location>
</feature>
<evidence type="ECO:0000256" key="1">
    <source>
        <dbReference type="ARBA" id="ARBA00004651"/>
    </source>
</evidence>
<evidence type="ECO:0000256" key="7">
    <source>
        <dbReference type="ARBA" id="ARBA00023136"/>
    </source>
</evidence>
<dbReference type="Pfam" id="PF00854">
    <property type="entry name" value="PTR2"/>
    <property type="match status" value="1"/>
</dbReference>
<dbReference type="Gene3D" id="1.20.1250.20">
    <property type="entry name" value="MFS general substrate transporter like domains"/>
    <property type="match status" value="1"/>
</dbReference>
<feature type="transmembrane region" description="Helical" evidence="8">
    <location>
        <begin position="151"/>
        <end position="167"/>
    </location>
</feature>
<dbReference type="CDD" id="cd17346">
    <property type="entry name" value="MFS_DtpA_like"/>
    <property type="match status" value="1"/>
</dbReference>
<keyword evidence="3" id="KW-1003">Cell membrane</keyword>
<keyword evidence="6 8" id="KW-1133">Transmembrane helix</keyword>
<reference evidence="9" key="1">
    <citation type="submission" date="2022-03" db="EMBL/GenBank/DDBJ databases">
        <title>Sea Food Isolates.</title>
        <authorList>
            <person name="Li C."/>
        </authorList>
    </citation>
    <scope>NUCLEOTIDE SEQUENCE</scope>
    <source>
        <strain evidence="9">19NY04SH05-1</strain>
    </source>
</reference>
<dbReference type="NCBIfam" id="TIGR00924">
    <property type="entry name" value="yjdL_sub1_fam"/>
    <property type="match status" value="1"/>
</dbReference>
<keyword evidence="5" id="KW-0653">Protein transport</keyword>